<dbReference type="EMBL" id="ML996111">
    <property type="protein sequence ID" value="KAF2738061.1"/>
    <property type="molecule type" value="Genomic_DNA"/>
</dbReference>
<feature type="compositionally biased region" description="Basic and acidic residues" evidence="1">
    <location>
        <begin position="456"/>
        <end position="469"/>
    </location>
</feature>
<gene>
    <name evidence="2" type="ORF">EJ04DRAFT_67861</name>
</gene>
<accession>A0A9P4V625</accession>
<evidence type="ECO:0000256" key="1">
    <source>
        <dbReference type="SAM" id="MobiDB-lite"/>
    </source>
</evidence>
<feature type="compositionally biased region" description="Basic and acidic residues" evidence="1">
    <location>
        <begin position="93"/>
        <end position="106"/>
    </location>
</feature>
<comment type="caution">
    <text evidence="2">The sequence shown here is derived from an EMBL/GenBank/DDBJ whole genome shotgun (WGS) entry which is preliminary data.</text>
</comment>
<dbReference type="AlphaFoldDB" id="A0A9P4V625"/>
<proteinExistence type="predicted"/>
<feature type="region of interest" description="Disordered" evidence="1">
    <location>
        <begin position="68"/>
        <end position="106"/>
    </location>
</feature>
<reference evidence="2" key="1">
    <citation type="journal article" date="2020" name="Stud. Mycol.">
        <title>101 Dothideomycetes genomes: a test case for predicting lifestyles and emergence of pathogens.</title>
        <authorList>
            <person name="Haridas S."/>
            <person name="Albert R."/>
            <person name="Binder M."/>
            <person name="Bloem J."/>
            <person name="Labutti K."/>
            <person name="Salamov A."/>
            <person name="Andreopoulos B."/>
            <person name="Baker S."/>
            <person name="Barry K."/>
            <person name="Bills G."/>
            <person name="Bluhm B."/>
            <person name="Cannon C."/>
            <person name="Castanera R."/>
            <person name="Culley D."/>
            <person name="Daum C."/>
            <person name="Ezra D."/>
            <person name="Gonzalez J."/>
            <person name="Henrissat B."/>
            <person name="Kuo A."/>
            <person name="Liang C."/>
            <person name="Lipzen A."/>
            <person name="Lutzoni F."/>
            <person name="Magnuson J."/>
            <person name="Mondo S."/>
            <person name="Nolan M."/>
            <person name="Ohm R."/>
            <person name="Pangilinan J."/>
            <person name="Park H.-J."/>
            <person name="Ramirez L."/>
            <person name="Alfaro M."/>
            <person name="Sun H."/>
            <person name="Tritt A."/>
            <person name="Yoshinaga Y."/>
            <person name="Zwiers L.-H."/>
            <person name="Turgeon B."/>
            <person name="Goodwin S."/>
            <person name="Spatafora J."/>
            <person name="Crous P."/>
            <person name="Grigoriev I."/>
        </authorList>
    </citation>
    <scope>NUCLEOTIDE SEQUENCE</scope>
    <source>
        <strain evidence="2">CBS 125425</strain>
    </source>
</reference>
<evidence type="ECO:0000313" key="3">
    <source>
        <dbReference type="Proteomes" id="UP000799444"/>
    </source>
</evidence>
<evidence type="ECO:0000313" key="2">
    <source>
        <dbReference type="EMBL" id="KAF2738061.1"/>
    </source>
</evidence>
<feature type="region of interest" description="Disordered" evidence="1">
    <location>
        <begin position="456"/>
        <end position="495"/>
    </location>
</feature>
<sequence>MFDIRALLDMTAERTFFSTLSFSFLLFISHAGASNSIFHAMKSPSAQKQPRQLYFRTSKQVSALETAATTTVHPSEEISSAGFAKSNPTPSDSKSHNDATENIADAHRPITNSRVLDLNRKYVDDFHDDLLPSAPQIPPIPPPVGKLTTPMLTSIFNDLFRSPCPDTVILNEVVDSMWDGHTLLSIQFFMKALKIRTSLDGEDGSIMFFNDAPLSHAFRITGTSRLLDTQQFQGLPGQDHEWRVVWTHFGDERKRWVVFEREGIAQLVTYVLHVLRELESGRISKAPEAQPRTNGDLLSMLESGDLDPCPGFLEAARALTRSCPLDAVMELTTPFGLRPHAKNRSAVHFGDQILQAVRITRFDSYMPAFFPAPVSSSAIVLEECCTLDSEPSIAAKLRYTERYRVKVDLNGKMSPGQVQRFPKGQVYELEKEGEMEALVWTLLHLREKYEARTRLVQQRERVSTTREDSATGVASPNGEVRRQDESKPKTAGTSLSPLRSVISRWNLDKESMCVLDAVVQPRRNRLELFPRSAFEAVFDMDESSSSSSSSDNETSDTPN</sequence>
<dbReference type="OrthoDB" id="3792554at2759"/>
<feature type="region of interest" description="Disordered" evidence="1">
    <location>
        <begin position="539"/>
        <end position="559"/>
    </location>
</feature>
<dbReference type="Proteomes" id="UP000799444">
    <property type="component" value="Unassembled WGS sequence"/>
</dbReference>
<organism evidence="2 3">
    <name type="scientific">Polyplosphaeria fusca</name>
    <dbReference type="NCBI Taxonomy" id="682080"/>
    <lineage>
        <taxon>Eukaryota</taxon>
        <taxon>Fungi</taxon>
        <taxon>Dikarya</taxon>
        <taxon>Ascomycota</taxon>
        <taxon>Pezizomycotina</taxon>
        <taxon>Dothideomycetes</taxon>
        <taxon>Pleosporomycetidae</taxon>
        <taxon>Pleosporales</taxon>
        <taxon>Tetraplosphaeriaceae</taxon>
        <taxon>Polyplosphaeria</taxon>
    </lineage>
</organism>
<protein>
    <submittedName>
        <fullName evidence="2">Uncharacterized protein</fullName>
    </submittedName>
</protein>
<feature type="compositionally biased region" description="Basic and acidic residues" evidence="1">
    <location>
        <begin position="479"/>
        <end position="488"/>
    </location>
</feature>
<name>A0A9P4V625_9PLEO</name>
<keyword evidence="3" id="KW-1185">Reference proteome</keyword>